<dbReference type="Proteomes" id="UP001151760">
    <property type="component" value="Unassembled WGS sequence"/>
</dbReference>
<reference evidence="2" key="1">
    <citation type="journal article" date="2022" name="Int. J. Mol. Sci.">
        <title>Draft Genome of Tanacetum Coccineum: Genomic Comparison of Closely Related Tanacetum-Family Plants.</title>
        <authorList>
            <person name="Yamashiro T."/>
            <person name="Shiraishi A."/>
            <person name="Nakayama K."/>
            <person name="Satake H."/>
        </authorList>
    </citation>
    <scope>NUCLEOTIDE SEQUENCE</scope>
</reference>
<organism evidence="2 3">
    <name type="scientific">Tanacetum coccineum</name>
    <dbReference type="NCBI Taxonomy" id="301880"/>
    <lineage>
        <taxon>Eukaryota</taxon>
        <taxon>Viridiplantae</taxon>
        <taxon>Streptophyta</taxon>
        <taxon>Embryophyta</taxon>
        <taxon>Tracheophyta</taxon>
        <taxon>Spermatophyta</taxon>
        <taxon>Magnoliopsida</taxon>
        <taxon>eudicotyledons</taxon>
        <taxon>Gunneridae</taxon>
        <taxon>Pentapetalae</taxon>
        <taxon>asterids</taxon>
        <taxon>campanulids</taxon>
        <taxon>Asterales</taxon>
        <taxon>Asteraceae</taxon>
        <taxon>Asteroideae</taxon>
        <taxon>Anthemideae</taxon>
        <taxon>Anthemidinae</taxon>
        <taxon>Tanacetum</taxon>
    </lineage>
</organism>
<evidence type="ECO:0000313" key="3">
    <source>
        <dbReference type="Proteomes" id="UP001151760"/>
    </source>
</evidence>
<evidence type="ECO:0000313" key="2">
    <source>
        <dbReference type="EMBL" id="GJS82796.1"/>
    </source>
</evidence>
<feature type="compositionally biased region" description="Polar residues" evidence="1">
    <location>
        <begin position="359"/>
        <end position="380"/>
    </location>
</feature>
<sequence>MTTLADKSLLSRGDNKPSMLEKHLYDSWKSRMELSKMIDHMERMILASVEKRTTCYGLQSLRIGKLNSAKIALMANLSRNGLDALTKVHNPDNLTYDLFNPSEQIMTSSKQSNDETVQNSHSSAQQNVLVLSMFEQLNTQVTHCTNVNKALTTELGRYKEEGLKIVNECKMLKISFSGSNELVCQDVRLSTSASGSQPSGNTRNDRISKPKNGTVKVNGSASMQNSKKHDNSDYVCINSDDCMSSDNLCVSNSMNDVKFRAKSKKRKSKKEIWKPTGKVFNKMGYIWRPTGRTFTIVGNVGPLNLTRYTTTNEVPSRKPIVLESELPKPVVKLVYSRKSRKNKNTESVSKTKVIKPMSANKQEPSKSWGSTKTNVPSTSLNECRRTRRIIETIHVDFDELTAMASETQQFSTRTFMNDILRILRTKKMHINSSQCWIEAIQEELHEFERLLMLDDLGGVENKLHSAWYDILSSFLISNDLTSQRLSGSYSLSYRKERQGNLLRPSDTPNGGEESKLDRIKKGTLKIHHTYRAFADADHAGCQDTRRSTSGSIQLLGDRLVSWSSKRQKSAAISSTEAEYIALSGCCAQVLWMRSQLTDYGYGFNKIPMYCDNKSAIALCCNNVQHSRSKHIDIRFHFIKEHVENGVIELYFVNTEYQLADIFTKALGRERIEFLINKLGMRSFTPETLKKLADNVDE</sequence>
<protein>
    <recommendedName>
        <fullName evidence="4">Retrovirus-related Pol polyprotein from transposon TNT 1-94</fullName>
    </recommendedName>
</protein>
<reference evidence="2" key="2">
    <citation type="submission" date="2022-01" db="EMBL/GenBank/DDBJ databases">
        <authorList>
            <person name="Yamashiro T."/>
            <person name="Shiraishi A."/>
            <person name="Satake H."/>
            <person name="Nakayama K."/>
        </authorList>
    </citation>
    <scope>NUCLEOTIDE SEQUENCE</scope>
</reference>
<evidence type="ECO:0000256" key="1">
    <source>
        <dbReference type="SAM" id="MobiDB-lite"/>
    </source>
</evidence>
<dbReference type="CDD" id="cd09272">
    <property type="entry name" value="RNase_HI_RT_Ty1"/>
    <property type="match status" value="1"/>
</dbReference>
<comment type="caution">
    <text evidence="2">The sequence shown here is derived from an EMBL/GenBank/DDBJ whole genome shotgun (WGS) entry which is preliminary data.</text>
</comment>
<feature type="region of interest" description="Disordered" evidence="1">
    <location>
        <begin position="496"/>
        <end position="515"/>
    </location>
</feature>
<accession>A0ABQ4YZE5</accession>
<keyword evidence="3" id="KW-1185">Reference proteome</keyword>
<feature type="compositionally biased region" description="Polar residues" evidence="1">
    <location>
        <begin position="215"/>
        <end position="225"/>
    </location>
</feature>
<dbReference type="PANTHER" id="PTHR11439:SF509">
    <property type="entry name" value="RNA-DIRECTED DNA POLYMERASE"/>
    <property type="match status" value="1"/>
</dbReference>
<gene>
    <name evidence="2" type="ORF">Tco_0749337</name>
</gene>
<dbReference type="PANTHER" id="PTHR11439">
    <property type="entry name" value="GAG-POL-RELATED RETROTRANSPOSON"/>
    <property type="match status" value="1"/>
</dbReference>
<feature type="compositionally biased region" description="Polar residues" evidence="1">
    <location>
        <begin position="191"/>
        <end position="202"/>
    </location>
</feature>
<dbReference type="EMBL" id="BQNB010010852">
    <property type="protein sequence ID" value="GJS82796.1"/>
    <property type="molecule type" value="Genomic_DNA"/>
</dbReference>
<proteinExistence type="predicted"/>
<evidence type="ECO:0008006" key="4">
    <source>
        <dbReference type="Google" id="ProtNLM"/>
    </source>
</evidence>
<feature type="region of interest" description="Disordered" evidence="1">
    <location>
        <begin position="191"/>
        <end position="226"/>
    </location>
</feature>
<feature type="region of interest" description="Disordered" evidence="1">
    <location>
        <begin position="337"/>
        <end position="380"/>
    </location>
</feature>
<name>A0ABQ4YZE5_9ASTR</name>